<feature type="region of interest" description="Disordered" evidence="1">
    <location>
        <begin position="225"/>
        <end position="250"/>
    </location>
</feature>
<evidence type="ECO:0000313" key="3">
    <source>
        <dbReference type="Proteomes" id="UP000663888"/>
    </source>
</evidence>
<sequence length="492" mass="55021">MSQTHDSQAPKLMLKSTKDALLIIEAAERGLFPRLVRRLSEQERAQSIYSGAVLVYDEFESHIRRFTDTLVWSPSRIIGNYLVYREMKKHEPRPTSRAGAALPPQPASARSLVRPRTDSSLAQSETERKKREQLYVGSLTHHERFKPNGLVKRTFSLMTESKHIHVISYYSYEDAMEERFLTPSEYPEFANLSISQELLKDKSLYRVPPRTETLADGRLVYASEDDKKGASDSESAPLEADRISPPASLASSTVLPLPSFPLLSAMGTEYQASSIHELPPLRQLPPTRAWDPMPVVDPPTHASPAYTCQARTNISPYELSELSDPTHTQDQFLLPSLSIPSLTPSPPSSRPVSRLRDGRQNPYPDNQGRPRAVNLNIARSLRETEFNSTNPAFSPITTPEFKSVNPSPEYRERLTWPSPQPALSRETHDASQVYGYSGAIESTSMRSGMLESASSRTGTQNYENEVGPAGETVEYDPIPVGRYGRAENSSME</sequence>
<dbReference type="EMBL" id="CAJMWX010001038">
    <property type="protein sequence ID" value="CAE6449272.1"/>
    <property type="molecule type" value="Genomic_DNA"/>
</dbReference>
<dbReference type="Pfam" id="PF09729">
    <property type="entry name" value="Gti1_Pac2"/>
    <property type="match status" value="1"/>
</dbReference>
<feature type="region of interest" description="Disordered" evidence="1">
    <location>
        <begin position="337"/>
        <end position="372"/>
    </location>
</feature>
<gene>
    <name evidence="2" type="ORF">RDB_LOCUS65968</name>
</gene>
<name>A0A8H3B7Z5_9AGAM</name>
<dbReference type="GO" id="GO:0003677">
    <property type="term" value="F:DNA binding"/>
    <property type="evidence" value="ECO:0007669"/>
    <property type="project" value="TreeGrafter"/>
</dbReference>
<dbReference type="Proteomes" id="UP000663888">
    <property type="component" value="Unassembled WGS sequence"/>
</dbReference>
<evidence type="ECO:0000313" key="2">
    <source>
        <dbReference type="EMBL" id="CAE6449272.1"/>
    </source>
</evidence>
<feature type="region of interest" description="Disordered" evidence="1">
    <location>
        <begin position="92"/>
        <end position="130"/>
    </location>
</feature>
<accession>A0A8H3B7Z5</accession>
<dbReference type="PANTHER" id="PTHR28027">
    <property type="entry name" value="TRANSCRIPTIONAL REGULATOR MIT1"/>
    <property type="match status" value="1"/>
</dbReference>
<evidence type="ECO:0008006" key="4">
    <source>
        <dbReference type="Google" id="ProtNLM"/>
    </source>
</evidence>
<dbReference type="AlphaFoldDB" id="A0A8H3B7Z5"/>
<feature type="compositionally biased region" description="Polar residues" evidence="1">
    <location>
        <begin position="440"/>
        <end position="463"/>
    </location>
</feature>
<feature type="compositionally biased region" description="Polar residues" evidence="1">
    <location>
        <begin position="386"/>
        <end position="397"/>
    </location>
</feature>
<evidence type="ECO:0000256" key="1">
    <source>
        <dbReference type="SAM" id="MobiDB-lite"/>
    </source>
</evidence>
<feature type="region of interest" description="Disordered" evidence="1">
    <location>
        <begin position="386"/>
        <end position="492"/>
    </location>
</feature>
<proteinExistence type="predicted"/>
<protein>
    <recommendedName>
        <fullName evidence="4">Gti1/Pac2 family-domain-containing protein</fullName>
    </recommendedName>
</protein>
<dbReference type="InterPro" id="IPR018608">
    <property type="entry name" value="Gti1/Pac2"/>
</dbReference>
<reference evidence="2" key="1">
    <citation type="submission" date="2021-01" db="EMBL/GenBank/DDBJ databases">
        <authorList>
            <person name="Kaushik A."/>
        </authorList>
    </citation>
    <scope>NUCLEOTIDE SEQUENCE</scope>
    <source>
        <strain evidence="2">AG4-R118</strain>
    </source>
</reference>
<organism evidence="2 3">
    <name type="scientific">Rhizoctonia solani</name>
    <dbReference type="NCBI Taxonomy" id="456999"/>
    <lineage>
        <taxon>Eukaryota</taxon>
        <taxon>Fungi</taxon>
        <taxon>Dikarya</taxon>
        <taxon>Basidiomycota</taxon>
        <taxon>Agaricomycotina</taxon>
        <taxon>Agaricomycetes</taxon>
        <taxon>Cantharellales</taxon>
        <taxon>Ceratobasidiaceae</taxon>
        <taxon>Rhizoctonia</taxon>
    </lineage>
</organism>
<comment type="caution">
    <text evidence="2">The sequence shown here is derived from an EMBL/GenBank/DDBJ whole genome shotgun (WGS) entry which is preliminary data.</text>
</comment>
<dbReference type="PANTHER" id="PTHR28027:SF2">
    <property type="entry name" value="TRANSCRIPTIONAL REGULATOR MIT1"/>
    <property type="match status" value="1"/>
</dbReference>